<organism evidence="1 2">
    <name type="scientific">Actinidia rufa</name>
    <dbReference type="NCBI Taxonomy" id="165716"/>
    <lineage>
        <taxon>Eukaryota</taxon>
        <taxon>Viridiplantae</taxon>
        <taxon>Streptophyta</taxon>
        <taxon>Embryophyta</taxon>
        <taxon>Tracheophyta</taxon>
        <taxon>Spermatophyta</taxon>
        <taxon>Magnoliopsida</taxon>
        <taxon>eudicotyledons</taxon>
        <taxon>Gunneridae</taxon>
        <taxon>Pentapetalae</taxon>
        <taxon>asterids</taxon>
        <taxon>Ericales</taxon>
        <taxon>Actinidiaceae</taxon>
        <taxon>Actinidia</taxon>
    </lineage>
</organism>
<proteinExistence type="predicted"/>
<sequence length="121" mass="12932">MPVPSHRGALYSPTGTRRKVCHFASHRDSISPPLCTQLERSPPLIKSRVKETHFGGGASVATFTRIPKYLPTCCTALDPPSTPMLALRDSVQLLLLLSILLANTTGPMSASNSSCLDTPSS</sequence>
<accession>A0A7J0GHB8</accession>
<dbReference type="AlphaFoldDB" id="A0A7J0GHB8"/>
<name>A0A7J0GHB8_9ERIC</name>
<evidence type="ECO:0000313" key="2">
    <source>
        <dbReference type="Proteomes" id="UP000585474"/>
    </source>
</evidence>
<dbReference type="Proteomes" id="UP000585474">
    <property type="component" value="Unassembled WGS sequence"/>
</dbReference>
<protein>
    <submittedName>
        <fullName evidence="1">Uncharacterized protein</fullName>
    </submittedName>
</protein>
<comment type="caution">
    <text evidence="1">The sequence shown here is derived from an EMBL/GenBank/DDBJ whole genome shotgun (WGS) entry which is preliminary data.</text>
</comment>
<evidence type="ECO:0000313" key="1">
    <source>
        <dbReference type="EMBL" id="GFZ10213.1"/>
    </source>
</evidence>
<dbReference type="EMBL" id="BJWL01000021">
    <property type="protein sequence ID" value="GFZ10213.1"/>
    <property type="molecule type" value="Genomic_DNA"/>
</dbReference>
<reference evidence="1 2" key="1">
    <citation type="submission" date="2019-07" db="EMBL/GenBank/DDBJ databases">
        <title>De Novo Assembly of kiwifruit Actinidia rufa.</title>
        <authorList>
            <person name="Sugita-Konishi S."/>
            <person name="Sato K."/>
            <person name="Mori E."/>
            <person name="Abe Y."/>
            <person name="Kisaki G."/>
            <person name="Hamano K."/>
            <person name="Suezawa K."/>
            <person name="Otani M."/>
            <person name="Fukuda T."/>
            <person name="Manabe T."/>
            <person name="Gomi K."/>
            <person name="Tabuchi M."/>
            <person name="Akimitsu K."/>
            <person name="Kataoka I."/>
        </authorList>
    </citation>
    <scope>NUCLEOTIDE SEQUENCE [LARGE SCALE GENOMIC DNA]</scope>
    <source>
        <strain evidence="2">cv. Fuchu</strain>
    </source>
</reference>
<gene>
    <name evidence="1" type="ORF">Acr_21g0008120</name>
</gene>
<keyword evidence="2" id="KW-1185">Reference proteome</keyword>